<dbReference type="AlphaFoldDB" id="A0A401QNM9"/>
<keyword evidence="2" id="KW-1185">Reference proteome</keyword>
<accession>A0A401QNM9</accession>
<organism evidence="1 2">
    <name type="scientific">Scyliorhinus torazame</name>
    <name type="common">Cloudy catshark</name>
    <name type="synonym">Catulus torazame</name>
    <dbReference type="NCBI Taxonomy" id="75743"/>
    <lineage>
        <taxon>Eukaryota</taxon>
        <taxon>Metazoa</taxon>
        <taxon>Chordata</taxon>
        <taxon>Craniata</taxon>
        <taxon>Vertebrata</taxon>
        <taxon>Chondrichthyes</taxon>
        <taxon>Elasmobranchii</taxon>
        <taxon>Galeomorphii</taxon>
        <taxon>Galeoidea</taxon>
        <taxon>Carcharhiniformes</taxon>
        <taxon>Scyliorhinidae</taxon>
        <taxon>Scyliorhinus</taxon>
    </lineage>
</organism>
<evidence type="ECO:0000313" key="2">
    <source>
        <dbReference type="Proteomes" id="UP000288216"/>
    </source>
</evidence>
<gene>
    <name evidence="1" type="ORF">scyTo_0027634</name>
</gene>
<protein>
    <submittedName>
        <fullName evidence="1">Uncharacterized protein</fullName>
    </submittedName>
</protein>
<comment type="caution">
    <text evidence="1">The sequence shown here is derived from an EMBL/GenBank/DDBJ whole genome shotgun (WGS) entry which is preliminary data.</text>
</comment>
<sequence>FLDKTKNDWSTRAFFEKVAGKYDMLSRDYSGDASADKVSGCGVRLSARSVDTFVQSPLRFPTH</sequence>
<dbReference type="OMA" id="WSTRAFF"/>
<dbReference type="STRING" id="75743.A0A401QNM9"/>
<proteinExistence type="predicted"/>
<dbReference type="EMBL" id="BFAA01373865">
    <property type="protein sequence ID" value="GCB86918.1"/>
    <property type="molecule type" value="Genomic_DNA"/>
</dbReference>
<dbReference type="Proteomes" id="UP000288216">
    <property type="component" value="Unassembled WGS sequence"/>
</dbReference>
<dbReference type="OrthoDB" id="429950at2759"/>
<name>A0A401QNM9_SCYTO</name>
<feature type="non-terminal residue" evidence="1">
    <location>
        <position position="1"/>
    </location>
</feature>
<reference evidence="1 2" key="1">
    <citation type="journal article" date="2018" name="Nat. Ecol. Evol.">
        <title>Shark genomes provide insights into elasmobranch evolution and the origin of vertebrates.</title>
        <authorList>
            <person name="Hara Y"/>
            <person name="Yamaguchi K"/>
            <person name="Onimaru K"/>
            <person name="Kadota M"/>
            <person name="Koyanagi M"/>
            <person name="Keeley SD"/>
            <person name="Tatsumi K"/>
            <person name="Tanaka K"/>
            <person name="Motone F"/>
            <person name="Kageyama Y"/>
            <person name="Nozu R"/>
            <person name="Adachi N"/>
            <person name="Nishimura O"/>
            <person name="Nakagawa R"/>
            <person name="Tanegashima C"/>
            <person name="Kiyatake I"/>
            <person name="Matsumoto R"/>
            <person name="Murakumo K"/>
            <person name="Nishida K"/>
            <person name="Terakita A"/>
            <person name="Kuratani S"/>
            <person name="Sato K"/>
            <person name="Hyodo S Kuraku.S."/>
        </authorList>
    </citation>
    <scope>NUCLEOTIDE SEQUENCE [LARGE SCALE GENOMIC DNA]</scope>
</reference>
<evidence type="ECO:0000313" key="1">
    <source>
        <dbReference type="EMBL" id="GCB86918.1"/>
    </source>
</evidence>